<dbReference type="PANTHER" id="PTHR12582:SF41">
    <property type="entry name" value="UNC5C-LIKE PROTEIN"/>
    <property type="match status" value="1"/>
</dbReference>
<dbReference type="PANTHER" id="PTHR12582">
    <property type="entry name" value="NETRIN RECEPTOR UNC5"/>
    <property type="match status" value="1"/>
</dbReference>
<dbReference type="InterPro" id="IPR037936">
    <property type="entry name" value="UNC5A-D"/>
</dbReference>
<dbReference type="InParanoid" id="A0A7M7SXF7"/>
<dbReference type="GO" id="GO:0005886">
    <property type="term" value="C:plasma membrane"/>
    <property type="evidence" value="ECO:0007669"/>
    <property type="project" value="UniProtKB-SubCell"/>
</dbReference>
<feature type="region of interest" description="Disordered" evidence="2">
    <location>
        <begin position="277"/>
        <end position="328"/>
    </location>
</feature>
<protein>
    <recommendedName>
        <fullName evidence="1">Netrin receptor UNC5</fullName>
    </recommendedName>
</protein>
<keyword evidence="1" id="KW-0217">Developmental protein</keyword>
<evidence type="ECO:0000256" key="2">
    <source>
        <dbReference type="SAM" id="MobiDB-lite"/>
    </source>
</evidence>
<evidence type="ECO:0000313" key="6">
    <source>
        <dbReference type="Proteomes" id="UP000007110"/>
    </source>
</evidence>
<dbReference type="InterPro" id="IPR000488">
    <property type="entry name" value="Death_dom"/>
</dbReference>
<keyword evidence="1" id="KW-0393">Immunoglobulin domain</keyword>
<reference evidence="6" key="1">
    <citation type="submission" date="2015-02" db="EMBL/GenBank/DDBJ databases">
        <title>Genome sequencing for Strongylocentrotus purpuratus.</title>
        <authorList>
            <person name="Murali S."/>
            <person name="Liu Y."/>
            <person name="Vee V."/>
            <person name="English A."/>
            <person name="Wang M."/>
            <person name="Skinner E."/>
            <person name="Han Y."/>
            <person name="Muzny D.M."/>
            <person name="Worley K.C."/>
            <person name="Gibbs R.A."/>
        </authorList>
    </citation>
    <scope>NUCLEOTIDE SEQUENCE</scope>
</reference>
<organism evidence="5 6">
    <name type="scientific">Strongylocentrotus purpuratus</name>
    <name type="common">Purple sea urchin</name>
    <dbReference type="NCBI Taxonomy" id="7668"/>
    <lineage>
        <taxon>Eukaryota</taxon>
        <taxon>Metazoa</taxon>
        <taxon>Echinodermata</taxon>
        <taxon>Eleutherozoa</taxon>
        <taxon>Echinozoa</taxon>
        <taxon>Echinoidea</taxon>
        <taxon>Euechinoidea</taxon>
        <taxon>Echinacea</taxon>
        <taxon>Camarodonta</taxon>
        <taxon>Echinidea</taxon>
        <taxon>Strongylocentrotidae</taxon>
        <taxon>Strongylocentrotus</taxon>
    </lineage>
</organism>
<evidence type="ECO:0000259" key="3">
    <source>
        <dbReference type="PROSITE" id="PS50017"/>
    </source>
</evidence>
<dbReference type="EnsemblMetazoa" id="XM_030982593">
    <property type="protein sequence ID" value="XP_030838453"/>
    <property type="gene ID" value="LOC105439363"/>
</dbReference>
<dbReference type="Gene3D" id="2.60.220.30">
    <property type="match status" value="1"/>
</dbReference>
<dbReference type="PROSITE" id="PS51145">
    <property type="entry name" value="ZU5"/>
    <property type="match status" value="1"/>
</dbReference>
<evidence type="ECO:0000259" key="4">
    <source>
        <dbReference type="PROSITE" id="PS51145"/>
    </source>
</evidence>
<dbReference type="InterPro" id="IPR011029">
    <property type="entry name" value="DEATH-like_dom_sf"/>
</dbReference>
<name>A0A7M7SXF7_STRPU</name>
<comment type="similarity">
    <text evidence="1">Belongs to the unc-5 family.</text>
</comment>
<dbReference type="PROSITE" id="PS50017">
    <property type="entry name" value="DEATH_DOMAIN"/>
    <property type="match status" value="1"/>
</dbReference>
<reference evidence="5" key="2">
    <citation type="submission" date="2021-01" db="UniProtKB">
        <authorList>
            <consortium name="EnsemblMetazoa"/>
        </authorList>
    </citation>
    <scope>IDENTIFICATION</scope>
</reference>
<proteinExistence type="inferred from homology"/>
<dbReference type="CDD" id="cd01670">
    <property type="entry name" value="Death"/>
    <property type="match status" value="1"/>
</dbReference>
<feature type="domain" description="ZU5" evidence="4">
    <location>
        <begin position="369"/>
        <end position="474"/>
    </location>
</feature>
<dbReference type="InterPro" id="IPR000906">
    <property type="entry name" value="ZU5_dom"/>
</dbReference>
<sequence>MAKAIEHGLKKINEIYDQGDLLCELNRTNILTRQTDDGGQAYGKINVVKGTQWDPIKISKDVLLEKCKLLGSDQIVGVVSGKRLSVYDTHGHHVQLIDVQKKGKVKTVENINALAVITDKILVAESQRYDNLIHVVEYPTGEAIMSLSIDQNVTGMIPIRTGLVLVRSKEKIQAVDYAHYPRVDITEVISYGRTLVNMCVKGGNDELYVMFVKGITPKILEIHVLGDKYQELHKTKITHTTSILSLRAVYTSQGPGFLVIQMGSTISTFKCSFGLRQKGPPKKSHLVPPPKKKYYDKRKFQPSPTPKPDTGIENSSQDEEDTDEEDSVANMKSFIVASEDIKKSEKEKRGQQETNQMHKMPDVQHDKPVFEYSDIDEEGGEIINKEYGISLLIQPGAIEKGQRKIIGVGLSRETHTSGASAGGVSISPVICSEPSGLELEKPARIILQHCLSSWSDDTHVNVHELVDDAQRRDRGVNDKGAKCSIGKNGEVTLDVTRLGRYALTVMGSDVNKKLVCRPFIPKRMPSTKKPIINVLIYDFTDGMKKMIMEELENESLNPVIPAHRGTNFVFNLNGQDSPEILLTCNALGSREVKSLSTCELIEFTSNSVDFHVDCSDGRAQDITIELSYGNKKIDMIFHMDIPCDVPAQYITPVLNVDRSRPSKPPASSDVPSEVLHGIAGEVPHNYYIPLGLKLGLEKAKLDSILVSCANNSEEATYKAMEAWKNRIGVDNREELSDVLVASDLKRIAEKFLN</sequence>
<feature type="domain" description="Death" evidence="3">
    <location>
        <begin position="690"/>
        <end position="753"/>
    </location>
</feature>
<feature type="compositionally biased region" description="Basic and acidic residues" evidence="2">
    <location>
        <begin position="339"/>
        <end position="351"/>
    </location>
</feature>
<feature type="compositionally biased region" description="Acidic residues" evidence="2">
    <location>
        <begin position="316"/>
        <end position="327"/>
    </location>
</feature>
<keyword evidence="1" id="KW-0675">Receptor</keyword>
<comment type="subcellular location">
    <subcellularLocation>
        <location evidence="1">Cell membrane</location>
        <topology evidence="1">Single-pass type I membrane protein</topology>
    </subcellularLocation>
</comment>
<dbReference type="RefSeq" id="XP_030838453.1">
    <property type="nucleotide sequence ID" value="XM_030982593.1"/>
</dbReference>
<dbReference type="Gene3D" id="1.10.533.10">
    <property type="entry name" value="Death Domain, Fas"/>
    <property type="match status" value="1"/>
</dbReference>
<dbReference type="SUPFAM" id="SSF47986">
    <property type="entry name" value="DEATH domain"/>
    <property type="match status" value="1"/>
</dbReference>
<feature type="compositionally biased region" description="Basic residues" evidence="2">
    <location>
        <begin position="279"/>
        <end position="296"/>
    </location>
</feature>
<comment type="function">
    <text evidence="1">Receptor for netrin required for axon guidance. Mediates axon repulsion of neuronal growth cones in the developing nervous system upon ligand binding.</text>
</comment>
<dbReference type="Pfam" id="PF00791">
    <property type="entry name" value="ZU5"/>
    <property type="match status" value="1"/>
</dbReference>
<evidence type="ECO:0000313" key="5">
    <source>
        <dbReference type="EnsemblMetazoa" id="XP_030838453"/>
    </source>
</evidence>
<keyword evidence="6" id="KW-1185">Reference proteome</keyword>
<dbReference type="GeneID" id="105439363"/>
<accession>A0A7M7SXF7</accession>
<evidence type="ECO:0000256" key="1">
    <source>
        <dbReference type="RuleBase" id="RU367033"/>
    </source>
</evidence>
<dbReference type="GO" id="GO:0005042">
    <property type="term" value="F:netrin receptor activity"/>
    <property type="evidence" value="ECO:0007669"/>
    <property type="project" value="UniProtKB-UniRule"/>
</dbReference>
<dbReference type="KEGG" id="spu:105439363"/>
<feature type="region of interest" description="Disordered" evidence="2">
    <location>
        <begin position="339"/>
        <end position="358"/>
    </location>
</feature>
<dbReference type="AlphaFoldDB" id="A0A7M7SXF7"/>
<dbReference type="Proteomes" id="UP000007110">
    <property type="component" value="Unassembled WGS sequence"/>
</dbReference>